<name>A0A8H5XRE7_9HYPO</name>
<dbReference type="SUPFAM" id="SSF51905">
    <property type="entry name" value="FAD/NAD(P)-binding domain"/>
    <property type="match status" value="1"/>
</dbReference>
<dbReference type="EMBL" id="JAAQPF010000661">
    <property type="protein sequence ID" value="KAF5698419.1"/>
    <property type="molecule type" value="Genomic_DNA"/>
</dbReference>
<dbReference type="Pfam" id="PF01266">
    <property type="entry name" value="DAO"/>
    <property type="match status" value="1"/>
</dbReference>
<dbReference type="InterPro" id="IPR045170">
    <property type="entry name" value="MTOX"/>
</dbReference>
<comment type="similarity">
    <text evidence="2">Belongs to the MSOX/MTOX family.</text>
</comment>
<dbReference type="SUPFAM" id="SSF54001">
    <property type="entry name" value="Cysteine proteinases"/>
    <property type="match status" value="1"/>
</dbReference>
<proteinExistence type="inferred from homology"/>
<dbReference type="Gene3D" id="3.30.9.10">
    <property type="entry name" value="D-Amino Acid Oxidase, subunit A, domain 2"/>
    <property type="match status" value="1"/>
</dbReference>
<evidence type="ECO:0000256" key="1">
    <source>
        <dbReference type="ARBA" id="ARBA00001974"/>
    </source>
</evidence>
<keyword evidence="4" id="KW-0274">FAD</keyword>
<reference evidence="8 9" key="1">
    <citation type="submission" date="2020-05" db="EMBL/GenBank/DDBJ databases">
        <title>Identification and distribution of gene clusters putatively required for synthesis of sphingolipid metabolism inhibitors in phylogenetically diverse species of the filamentous fungus Fusarium.</title>
        <authorList>
            <person name="Kim H.-S."/>
            <person name="Busman M."/>
            <person name="Brown D.W."/>
            <person name="Divon H."/>
            <person name="Uhlig S."/>
            <person name="Proctor R.H."/>
        </authorList>
    </citation>
    <scope>NUCLEOTIDE SEQUENCE [LARGE SCALE GENOMIC DNA]</scope>
    <source>
        <strain evidence="8 9">NRRL 26131</strain>
    </source>
</reference>
<feature type="compositionally biased region" description="Polar residues" evidence="6">
    <location>
        <begin position="75"/>
        <end position="89"/>
    </location>
</feature>
<accession>A0A8H5XRE7</accession>
<dbReference type="AlphaFoldDB" id="A0A8H5XRE7"/>
<evidence type="ECO:0000259" key="7">
    <source>
        <dbReference type="Pfam" id="PF01266"/>
    </source>
</evidence>
<keyword evidence="3" id="KW-0285">Flavoprotein</keyword>
<dbReference type="CDD" id="cd02619">
    <property type="entry name" value="Peptidase_C1"/>
    <property type="match status" value="1"/>
</dbReference>
<dbReference type="PANTHER" id="PTHR10961">
    <property type="entry name" value="PEROXISOMAL SARCOSINE OXIDASE"/>
    <property type="match status" value="1"/>
</dbReference>
<dbReference type="InterPro" id="IPR006076">
    <property type="entry name" value="FAD-dep_OxRdtase"/>
</dbReference>
<organism evidence="8 9">
    <name type="scientific">Fusarium globosum</name>
    <dbReference type="NCBI Taxonomy" id="78864"/>
    <lineage>
        <taxon>Eukaryota</taxon>
        <taxon>Fungi</taxon>
        <taxon>Dikarya</taxon>
        <taxon>Ascomycota</taxon>
        <taxon>Pezizomycotina</taxon>
        <taxon>Sordariomycetes</taxon>
        <taxon>Hypocreomycetidae</taxon>
        <taxon>Hypocreales</taxon>
        <taxon>Nectriaceae</taxon>
        <taxon>Fusarium</taxon>
        <taxon>Fusarium fujikuroi species complex</taxon>
    </lineage>
</organism>
<protein>
    <submittedName>
        <fullName evidence="8">Fructosyl amino acid oxidase</fullName>
    </submittedName>
</protein>
<dbReference type="Gene3D" id="3.50.50.60">
    <property type="entry name" value="FAD/NAD(P)-binding domain"/>
    <property type="match status" value="1"/>
</dbReference>
<dbReference type="InterPro" id="IPR038765">
    <property type="entry name" value="Papain-like_cys_pep_sf"/>
</dbReference>
<dbReference type="Gene3D" id="3.90.70.10">
    <property type="entry name" value="Cysteine proteinases"/>
    <property type="match status" value="1"/>
</dbReference>
<feature type="region of interest" description="Disordered" evidence="6">
    <location>
        <begin position="75"/>
        <end position="111"/>
    </location>
</feature>
<evidence type="ECO:0000256" key="4">
    <source>
        <dbReference type="ARBA" id="ARBA00022827"/>
    </source>
</evidence>
<keyword evidence="5" id="KW-0560">Oxidoreductase</keyword>
<evidence type="ECO:0000256" key="3">
    <source>
        <dbReference type="ARBA" id="ARBA00022630"/>
    </source>
</evidence>
<dbReference type="Proteomes" id="UP000532311">
    <property type="component" value="Unassembled WGS sequence"/>
</dbReference>
<gene>
    <name evidence="8" type="ORF">FGLOB1_12069</name>
</gene>
<keyword evidence="9" id="KW-1185">Reference proteome</keyword>
<evidence type="ECO:0000313" key="9">
    <source>
        <dbReference type="Proteomes" id="UP000532311"/>
    </source>
</evidence>
<evidence type="ECO:0000256" key="2">
    <source>
        <dbReference type="ARBA" id="ARBA00010989"/>
    </source>
</evidence>
<dbReference type="PANTHER" id="PTHR10961:SF15">
    <property type="entry name" value="FAD DEPENDENT OXIDOREDUCTASE DOMAIN-CONTAINING PROTEIN"/>
    <property type="match status" value="1"/>
</dbReference>
<comment type="cofactor">
    <cofactor evidence="1">
        <name>FAD</name>
        <dbReference type="ChEBI" id="CHEBI:57692"/>
    </cofactor>
</comment>
<evidence type="ECO:0000256" key="5">
    <source>
        <dbReference type="ARBA" id="ARBA00023002"/>
    </source>
</evidence>
<evidence type="ECO:0000256" key="6">
    <source>
        <dbReference type="SAM" id="MobiDB-lite"/>
    </source>
</evidence>
<dbReference type="GO" id="GO:0050660">
    <property type="term" value="F:flavin adenine dinucleotide binding"/>
    <property type="evidence" value="ECO:0007669"/>
    <property type="project" value="InterPro"/>
</dbReference>
<feature type="domain" description="FAD dependent oxidoreductase" evidence="7">
    <location>
        <begin position="356"/>
        <end position="769"/>
    </location>
</feature>
<dbReference type="GO" id="GO:0008115">
    <property type="term" value="F:sarcosine oxidase activity"/>
    <property type="evidence" value="ECO:0007669"/>
    <property type="project" value="TreeGrafter"/>
</dbReference>
<comment type="caution">
    <text evidence="8">The sequence shown here is derived from an EMBL/GenBank/DDBJ whole genome shotgun (WGS) entry which is preliminary data.</text>
</comment>
<sequence length="828" mass="91491">MIFGILADITEDATKLAAEAVNVVHKAEDGILDATGVNNFIPTPIKNFKDQTWSSGHDLTLEAGRQGASILRTLDTNNSDQNESETQGNGDACGSAPPRESHLSGPRPDPVDHRDIIYRPPLKAIPHSVDLRPNCPTVYNQGYMMSCTANAVAAAFQYNVKLQRLPPFEPSRLFIWYYARRATNPSYAATENIGSNLRDAIRSLNIQGVCSETEWPYDDGPYTTKQRTNFKSIATAAKVPPKRTREHAHDHTVIHFHRVIETNLKHDLMSALDDGYPFVFGMKTYNLLSKDPVSKTGRGLKLPDAKAMRNGEHRHSLLAVGYSLSEKEFIIQNSWGATRYLFHFALSIALQIEDPIVIVGAGIFGLSSALHLAKRGYSNVTVYDKQNYDKSLYSYQKGSDAASADLNKIIRSSYGTHIEYQELSVEAIDMWNQWNADLADGEVPPGMSSSDKVFYNNGAISFNEGNELPPFEKATVENAKKLHLTNQLITTAADDVHTANDLGFDCDQFKASARGNSMAGILDTSGGFVAADKSCRLALYKARKHGVKFIFGLEAGAFHSFLKRGEDIIGIRTKDGKHHHAKLTIMACGPQTPLLVPELDNLCEATAGSVVVFKIPKTSLIFDQLSPKRFPTWMYNMRHGARGGLYGFPIDAEVHLKIGYRGTKYTNPLLQPDGQERSVPVTRWSEGDKVTQIPRQAMDTIGSFVARHMSEVLQEAGDVAFTRLCWYTDTFDNHFVIDRVPGRQGLMVATGGSGHAFKFLPNIGNWVVDIIEGVGLERPAIRAWRFRSPSSVEHVNVLMEGSKCPRALKNVVLTDSVTGRTSARSSLL</sequence>
<dbReference type="InterPro" id="IPR036188">
    <property type="entry name" value="FAD/NAD-bd_sf"/>
</dbReference>
<evidence type="ECO:0000313" key="8">
    <source>
        <dbReference type="EMBL" id="KAF5698419.1"/>
    </source>
</evidence>